<dbReference type="Proteomes" id="UP001497453">
    <property type="component" value="Chromosome 7"/>
</dbReference>
<accession>A0ABP1DYC7</accession>
<gene>
    <name evidence="1" type="ORF">GFSPODELE1_LOCUS8998</name>
</gene>
<evidence type="ECO:0000313" key="2">
    <source>
        <dbReference type="Proteomes" id="UP001497453"/>
    </source>
</evidence>
<organism evidence="1 2">
    <name type="scientific">Somion occarium</name>
    <dbReference type="NCBI Taxonomy" id="3059160"/>
    <lineage>
        <taxon>Eukaryota</taxon>
        <taxon>Fungi</taxon>
        <taxon>Dikarya</taxon>
        <taxon>Basidiomycota</taxon>
        <taxon>Agaricomycotina</taxon>
        <taxon>Agaricomycetes</taxon>
        <taxon>Polyporales</taxon>
        <taxon>Cerrenaceae</taxon>
        <taxon>Somion</taxon>
    </lineage>
</organism>
<evidence type="ECO:0000313" key="1">
    <source>
        <dbReference type="EMBL" id="CAL1712796.1"/>
    </source>
</evidence>
<reference evidence="2" key="1">
    <citation type="submission" date="2024-04" db="EMBL/GenBank/DDBJ databases">
        <authorList>
            <person name="Shaw F."/>
            <person name="Minotto A."/>
        </authorList>
    </citation>
    <scope>NUCLEOTIDE SEQUENCE [LARGE SCALE GENOMIC DNA]</scope>
</reference>
<evidence type="ECO:0008006" key="3">
    <source>
        <dbReference type="Google" id="ProtNLM"/>
    </source>
</evidence>
<sequence length="441" mass="49728">MNGIPTSYEDFPPDIVPPGTDFSALDLTVIEAQIAKHEDAIGELERIIMYHRQAIASYKGRQNVIVPCINAMLPPEVMAHVFLQRVLLGYEPSFSGEFYSWLTVAHVCRHWSNVVASTPHLFSYIGTPISNLNFLQQVMFYSKQTQLDMVIKEDEYCMEFDMWKLLVAQLPRTRSLELFCSPSITTWPICPFLTSLHWKESPSSPAVLALARDLHRLLPNLRELETDAQTFGDDWYFHPVPSSLRSLSISHDRPFHSINDVVARLQTLPLLESLKLKNLKDSCGVPLHDSTPLPSSISHLKSVTLNAGITLCSAVLEQIVSFDSVNIGLYAELRSMENIRTMQRNATGLFRLATSWHQNCAVSMGNRVCRSILCWLRHPLHILIPACRSKDGPQEILILPLFSMLSQFSMCNFSAGPTIGISLHSRSAMLYFHCCQPSNTL</sequence>
<dbReference type="InterPro" id="IPR032675">
    <property type="entry name" value="LRR_dom_sf"/>
</dbReference>
<dbReference type="EMBL" id="OZ037950">
    <property type="protein sequence ID" value="CAL1712796.1"/>
    <property type="molecule type" value="Genomic_DNA"/>
</dbReference>
<protein>
    <recommendedName>
        <fullName evidence="3">F-box domain-containing protein</fullName>
    </recommendedName>
</protein>
<keyword evidence="2" id="KW-1185">Reference proteome</keyword>
<dbReference type="Gene3D" id="3.80.10.10">
    <property type="entry name" value="Ribonuclease Inhibitor"/>
    <property type="match status" value="1"/>
</dbReference>
<proteinExistence type="predicted"/>
<name>A0ABP1DYC7_9APHY</name>